<dbReference type="AlphaFoldDB" id="A0A1G8S184"/>
<protein>
    <submittedName>
        <fullName evidence="4">SnoaL-like domain-containing protein</fullName>
    </submittedName>
</protein>
<feature type="region of interest" description="Disordered" evidence="1">
    <location>
        <begin position="35"/>
        <end position="57"/>
    </location>
</feature>
<dbReference type="InterPro" id="IPR037401">
    <property type="entry name" value="SnoaL-like"/>
</dbReference>
<gene>
    <name evidence="4" type="ORF">SAMN04488540_10643</name>
</gene>
<dbReference type="InterPro" id="IPR032710">
    <property type="entry name" value="NTF2-like_dom_sf"/>
</dbReference>
<proteinExistence type="predicted"/>
<keyword evidence="5" id="KW-1185">Reference proteome</keyword>
<organism evidence="4 5">
    <name type="scientific">Ferrimonas sediminum</name>
    <dbReference type="NCBI Taxonomy" id="718193"/>
    <lineage>
        <taxon>Bacteria</taxon>
        <taxon>Pseudomonadati</taxon>
        <taxon>Pseudomonadota</taxon>
        <taxon>Gammaproteobacteria</taxon>
        <taxon>Alteromonadales</taxon>
        <taxon>Ferrimonadaceae</taxon>
        <taxon>Ferrimonas</taxon>
    </lineage>
</organism>
<feature type="compositionally biased region" description="Basic and acidic residues" evidence="1">
    <location>
        <begin position="43"/>
        <end position="57"/>
    </location>
</feature>
<reference evidence="5" key="1">
    <citation type="submission" date="2016-10" db="EMBL/GenBank/DDBJ databases">
        <authorList>
            <person name="Varghese N."/>
            <person name="Submissions S."/>
        </authorList>
    </citation>
    <scope>NUCLEOTIDE SEQUENCE [LARGE SCALE GENOMIC DNA]</scope>
    <source>
        <strain evidence="5">DSM 23317</strain>
    </source>
</reference>
<evidence type="ECO:0000259" key="3">
    <source>
        <dbReference type="Pfam" id="PF13577"/>
    </source>
</evidence>
<feature type="chain" id="PRO_5011615116" evidence="2">
    <location>
        <begin position="32"/>
        <end position="276"/>
    </location>
</feature>
<dbReference type="EMBL" id="FNEM01000006">
    <property type="protein sequence ID" value="SDJ22977.1"/>
    <property type="molecule type" value="Genomic_DNA"/>
</dbReference>
<feature type="compositionally biased region" description="Basic and acidic residues" evidence="1">
    <location>
        <begin position="227"/>
        <end position="243"/>
    </location>
</feature>
<dbReference type="Gene3D" id="3.10.450.50">
    <property type="match status" value="1"/>
</dbReference>
<dbReference type="SUPFAM" id="SSF54427">
    <property type="entry name" value="NTF2-like"/>
    <property type="match status" value="1"/>
</dbReference>
<dbReference type="Pfam" id="PF13577">
    <property type="entry name" value="SnoaL_4"/>
    <property type="match status" value="1"/>
</dbReference>
<evidence type="ECO:0000313" key="5">
    <source>
        <dbReference type="Proteomes" id="UP000199527"/>
    </source>
</evidence>
<feature type="region of interest" description="Disordered" evidence="1">
    <location>
        <begin position="227"/>
        <end position="276"/>
    </location>
</feature>
<dbReference type="Proteomes" id="UP000199527">
    <property type="component" value="Unassembled WGS sequence"/>
</dbReference>
<feature type="domain" description="SnoaL-like" evidence="3">
    <location>
        <begin position="63"/>
        <end position="200"/>
    </location>
</feature>
<name>A0A1G8S184_9GAMM</name>
<dbReference type="RefSeq" id="WP_245709905.1">
    <property type="nucleotide sequence ID" value="NZ_FNEM01000006.1"/>
</dbReference>
<evidence type="ECO:0000256" key="1">
    <source>
        <dbReference type="SAM" id="MobiDB-lite"/>
    </source>
</evidence>
<evidence type="ECO:0000256" key="2">
    <source>
        <dbReference type="SAM" id="SignalP"/>
    </source>
</evidence>
<accession>A0A1G8S184</accession>
<sequence length="276" mass="31140">MKLLKQTSSLNRLLGMTLFCLAAVATSSAMAGETASGAGVDRQFSDKSAEGKQWRRSTENRIQDLLDKQAITEVIYHLGRSLDRMDRGLMRSVYWPEAIEEHQDPEFPVFFTDAESNPAPGTYNNFPCQAMSGFAGLRMTQHRISNILIDLVDENTAKAESYVYAYHLAGEGDKAREVTLYGRMLFNFEKRGDEWRVMRRLTVFDWFTNVPATGHFSDDYMDKFKGGRDRSQDGKSSEWHDGSDIGGIDPSYEFLNLPSEPDPMPGKGSCKFPLTK</sequence>
<feature type="signal peptide" evidence="2">
    <location>
        <begin position="1"/>
        <end position="31"/>
    </location>
</feature>
<evidence type="ECO:0000313" key="4">
    <source>
        <dbReference type="EMBL" id="SDJ22977.1"/>
    </source>
</evidence>
<keyword evidence="2" id="KW-0732">Signal</keyword>